<evidence type="ECO:0000256" key="1">
    <source>
        <dbReference type="ARBA" id="ARBA00006360"/>
    </source>
</evidence>
<dbReference type="NCBIfam" id="TIGR02397">
    <property type="entry name" value="dnaX_nterm"/>
    <property type="match status" value="1"/>
</dbReference>
<feature type="compositionally biased region" description="Pro residues" evidence="12">
    <location>
        <begin position="7"/>
        <end position="19"/>
    </location>
</feature>
<evidence type="ECO:0000256" key="4">
    <source>
        <dbReference type="ARBA" id="ARBA00022705"/>
    </source>
</evidence>
<dbReference type="EC" id="2.7.7.7" evidence="11"/>
<keyword evidence="5" id="KW-0479">Metal-binding</keyword>
<feature type="domain" description="AAA+ ATPase" evidence="13">
    <location>
        <begin position="72"/>
        <end position="219"/>
    </location>
</feature>
<dbReference type="FunFam" id="3.40.50.300:FF:000014">
    <property type="entry name" value="DNA polymerase III subunit gamma/tau"/>
    <property type="match status" value="1"/>
</dbReference>
<feature type="region of interest" description="Disordered" evidence="12">
    <location>
        <begin position="1"/>
        <end position="35"/>
    </location>
</feature>
<dbReference type="Pfam" id="PF12169">
    <property type="entry name" value="DNA_pol3_gamma3"/>
    <property type="match status" value="1"/>
</dbReference>
<proteinExistence type="inferred from homology"/>
<keyword evidence="3 11" id="KW-0548">Nucleotidyltransferase</keyword>
<evidence type="ECO:0000256" key="12">
    <source>
        <dbReference type="SAM" id="MobiDB-lite"/>
    </source>
</evidence>
<keyword evidence="7" id="KW-0862">Zinc</keyword>
<dbReference type="CDD" id="cd00009">
    <property type="entry name" value="AAA"/>
    <property type="match status" value="1"/>
</dbReference>
<dbReference type="InterPro" id="IPR003593">
    <property type="entry name" value="AAA+_ATPase"/>
</dbReference>
<comment type="similarity">
    <text evidence="1 11">Belongs to the DnaX/STICHEL family.</text>
</comment>
<dbReference type="PANTHER" id="PTHR11669">
    <property type="entry name" value="REPLICATION FACTOR C / DNA POLYMERASE III GAMMA-TAU SUBUNIT"/>
    <property type="match status" value="1"/>
</dbReference>
<dbReference type="GO" id="GO:0003887">
    <property type="term" value="F:DNA-directed DNA polymerase activity"/>
    <property type="evidence" value="ECO:0007669"/>
    <property type="project" value="UniProtKB-KW"/>
</dbReference>
<evidence type="ECO:0000259" key="13">
    <source>
        <dbReference type="SMART" id="SM00382"/>
    </source>
</evidence>
<dbReference type="PANTHER" id="PTHR11669:SF0">
    <property type="entry name" value="PROTEIN STICHEL-LIKE 2"/>
    <property type="match status" value="1"/>
</dbReference>
<dbReference type="Gene3D" id="1.10.8.60">
    <property type="match status" value="1"/>
</dbReference>
<evidence type="ECO:0000256" key="7">
    <source>
        <dbReference type="ARBA" id="ARBA00022833"/>
    </source>
</evidence>
<organism evidence="14">
    <name type="scientific">Acidicaldus sp</name>
    <dbReference type="NCBI Taxonomy" id="1872105"/>
    <lineage>
        <taxon>Bacteria</taxon>
        <taxon>Pseudomonadati</taxon>
        <taxon>Pseudomonadota</taxon>
        <taxon>Alphaproteobacteria</taxon>
        <taxon>Acetobacterales</taxon>
        <taxon>Acetobacteraceae</taxon>
        <taxon>Acidicaldus</taxon>
    </lineage>
</organism>
<dbReference type="SUPFAM" id="SSF52540">
    <property type="entry name" value="P-loop containing nucleoside triphosphate hydrolases"/>
    <property type="match status" value="1"/>
</dbReference>
<dbReference type="NCBIfam" id="NF006585">
    <property type="entry name" value="PRK09111.1"/>
    <property type="match status" value="1"/>
</dbReference>
<dbReference type="SUPFAM" id="SSF48019">
    <property type="entry name" value="post-AAA+ oligomerization domain-like"/>
    <property type="match status" value="1"/>
</dbReference>
<keyword evidence="8 11" id="KW-0067">ATP-binding</keyword>
<dbReference type="GO" id="GO:0009360">
    <property type="term" value="C:DNA polymerase III complex"/>
    <property type="evidence" value="ECO:0007669"/>
    <property type="project" value="InterPro"/>
</dbReference>
<dbReference type="CDD" id="cd18137">
    <property type="entry name" value="HLD_clamp_pol_III_gamma_tau"/>
    <property type="match status" value="1"/>
</dbReference>
<comment type="caution">
    <text evidence="14">The sequence shown here is derived from an EMBL/GenBank/DDBJ whole genome shotgun (WGS) entry which is preliminary data.</text>
</comment>
<evidence type="ECO:0000256" key="10">
    <source>
        <dbReference type="ARBA" id="ARBA00049244"/>
    </source>
</evidence>
<dbReference type="GO" id="GO:0046872">
    <property type="term" value="F:metal ion binding"/>
    <property type="evidence" value="ECO:0007669"/>
    <property type="project" value="UniProtKB-KW"/>
</dbReference>
<comment type="catalytic activity">
    <reaction evidence="10 11">
        <text>DNA(n) + a 2'-deoxyribonucleoside 5'-triphosphate = DNA(n+1) + diphosphate</text>
        <dbReference type="Rhea" id="RHEA:22508"/>
        <dbReference type="Rhea" id="RHEA-COMP:17339"/>
        <dbReference type="Rhea" id="RHEA-COMP:17340"/>
        <dbReference type="ChEBI" id="CHEBI:33019"/>
        <dbReference type="ChEBI" id="CHEBI:61560"/>
        <dbReference type="ChEBI" id="CHEBI:173112"/>
        <dbReference type="EC" id="2.7.7.7"/>
    </reaction>
</comment>
<keyword evidence="4 11" id="KW-0235">DNA replication</keyword>
<dbReference type="GO" id="GO:0005524">
    <property type="term" value="F:ATP binding"/>
    <property type="evidence" value="ECO:0007669"/>
    <property type="project" value="UniProtKB-KW"/>
</dbReference>
<gene>
    <name evidence="11" type="primary">dnaX</name>
    <name evidence="14" type="ORF">ENY07_04350</name>
</gene>
<comment type="function">
    <text evidence="11">DNA polymerase III is a complex, multichain enzyme responsible for most of the replicative synthesis in bacteria. This DNA polymerase also exhibits 3' to 5' exonuclease activity.</text>
</comment>
<dbReference type="SMART" id="SM00382">
    <property type="entry name" value="AAA"/>
    <property type="match status" value="1"/>
</dbReference>
<dbReference type="InterPro" id="IPR050238">
    <property type="entry name" value="DNA_Rep/Repair_Clamp_Loader"/>
</dbReference>
<dbReference type="FunFam" id="1.10.8.60:FF:000013">
    <property type="entry name" value="DNA polymerase III subunit gamma/tau"/>
    <property type="match status" value="1"/>
</dbReference>
<dbReference type="GO" id="GO:0006261">
    <property type="term" value="P:DNA-templated DNA replication"/>
    <property type="evidence" value="ECO:0007669"/>
    <property type="project" value="TreeGrafter"/>
</dbReference>
<evidence type="ECO:0000256" key="2">
    <source>
        <dbReference type="ARBA" id="ARBA00022679"/>
    </source>
</evidence>
<comment type="subunit">
    <text evidence="11">DNA polymerase III contains a core (composed of alpha, epsilon and theta chains) that associates with a tau subunit. This core dimerizes to form the POLIII' complex. PolIII' associates with the gamma complex (composed of gamma, delta, delta', psi and chi chains) and with the beta chain to form the complete DNA polymerase III complex.</text>
</comment>
<dbReference type="InterPro" id="IPR027417">
    <property type="entry name" value="P-loop_NTPase"/>
</dbReference>
<dbReference type="EMBL" id="DTQM01000085">
    <property type="protein sequence ID" value="HGC42445.1"/>
    <property type="molecule type" value="Genomic_DNA"/>
</dbReference>
<keyword evidence="9 11" id="KW-0239">DNA-directed DNA polymerase</keyword>
<evidence type="ECO:0000256" key="9">
    <source>
        <dbReference type="ARBA" id="ARBA00022932"/>
    </source>
</evidence>
<name>A0A8J4HBF9_9PROT</name>
<dbReference type="Pfam" id="PF13177">
    <property type="entry name" value="DNA_pol3_delta2"/>
    <property type="match status" value="1"/>
</dbReference>
<dbReference type="InterPro" id="IPR008921">
    <property type="entry name" value="DNA_pol3_clamp-load_cplx_C"/>
</dbReference>
<dbReference type="AlphaFoldDB" id="A0A8J4HBF9"/>
<dbReference type="Pfam" id="PF22608">
    <property type="entry name" value="DNAX_ATPase_lid"/>
    <property type="match status" value="1"/>
</dbReference>
<dbReference type="Gene3D" id="3.40.50.300">
    <property type="entry name" value="P-loop containing nucleotide triphosphate hydrolases"/>
    <property type="match status" value="1"/>
</dbReference>
<evidence type="ECO:0000256" key="11">
    <source>
        <dbReference type="RuleBase" id="RU364063"/>
    </source>
</evidence>
<dbReference type="Gene3D" id="1.20.272.10">
    <property type="match status" value="1"/>
</dbReference>
<dbReference type="InterPro" id="IPR022107">
    <property type="entry name" value="DNA_pol_III_gamma/tau_C"/>
</dbReference>
<evidence type="ECO:0000256" key="8">
    <source>
        <dbReference type="ARBA" id="ARBA00022840"/>
    </source>
</evidence>
<dbReference type="Pfam" id="PF12362">
    <property type="entry name" value="DUF3646"/>
    <property type="match status" value="1"/>
</dbReference>
<sequence>MSGLFDPPTPPADLQPPPAAELFGEPLAPAATTPPGTYRVLARKYRPTRFEDLIGQETMVRVLRNAFAQNRVAHAFMLTGVRGVGKTTTARIIARALNCTGPDGTGGPTAEPCGVCPDCRAILADRHPDVMEMDAASRTGVDDVREIIEATRFRPLQARTKVFVIDEVHMLSRNAFNALLKTLEEPPPHVKFIFATTELRKVPVTVLSRCQRFDLRRVPAADLAAHFGRIAALEGFTAEPEALALIARAADGSVRDGLSLLDQAIAEAPAGGTVTTAAIVEMLGLADREMVFDLLEAVLGGRVADALAMTARAHEFGADFATLLQDLLALLHTLSRLKSNPDLGAAAEFAEAERARGGALAARLTIPVLARAWQMLLKGLGELEAAPDPRAAAEMVLIRLCHAADLPPPGDILKRLGNAPAPAATPVSAPAPTPAGGGARAVAGGGVVAEAVALPGNFRAAVALVAAAREASLHGHLLHGVHLVRYAPPVIEIRPEPEAPRDLAQRFAAVLSAASGVRWTIALSSAPGEPTLAEQGRSADETRREAAARHPFVRAILDAFPGAQVEAVHAAGLDAYGLPAAPLAGEVTLDPDDPGEFPEEFKE</sequence>
<evidence type="ECO:0000256" key="3">
    <source>
        <dbReference type="ARBA" id="ARBA00022695"/>
    </source>
</evidence>
<reference evidence="14" key="1">
    <citation type="journal article" date="2020" name="mSystems">
        <title>Genome- and Community-Level Interaction Insights into Carbon Utilization and Element Cycling Functions of Hydrothermarchaeota in Hydrothermal Sediment.</title>
        <authorList>
            <person name="Zhou Z."/>
            <person name="Liu Y."/>
            <person name="Xu W."/>
            <person name="Pan J."/>
            <person name="Luo Z.H."/>
            <person name="Li M."/>
        </authorList>
    </citation>
    <scope>NUCLEOTIDE SEQUENCE</scope>
    <source>
        <strain evidence="14">SpSt-997</strain>
    </source>
</reference>
<accession>A0A8J4HBF9</accession>
<dbReference type="FunFam" id="1.20.272.10:FF:000003">
    <property type="entry name" value="DNA polymerase III subunit gamma/tau"/>
    <property type="match status" value="1"/>
</dbReference>
<protein>
    <recommendedName>
        <fullName evidence="11">DNA polymerase III subunit gamma/tau</fullName>
        <ecNumber evidence="11">2.7.7.7</ecNumber>
    </recommendedName>
</protein>
<evidence type="ECO:0000256" key="6">
    <source>
        <dbReference type="ARBA" id="ARBA00022741"/>
    </source>
</evidence>
<dbReference type="GO" id="GO:0003677">
    <property type="term" value="F:DNA binding"/>
    <property type="evidence" value="ECO:0007669"/>
    <property type="project" value="InterPro"/>
</dbReference>
<dbReference type="InterPro" id="IPR022754">
    <property type="entry name" value="DNA_pol_III_gamma-3"/>
</dbReference>
<evidence type="ECO:0000256" key="5">
    <source>
        <dbReference type="ARBA" id="ARBA00022723"/>
    </source>
</evidence>
<dbReference type="InterPro" id="IPR012763">
    <property type="entry name" value="DNA_pol_III_sug/sutau_N"/>
</dbReference>
<keyword evidence="2 11" id="KW-0808">Transferase</keyword>
<keyword evidence="6 11" id="KW-0547">Nucleotide-binding</keyword>
<dbReference type="InterPro" id="IPR045085">
    <property type="entry name" value="HLD_clamp_pol_III_gamma_tau"/>
</dbReference>
<evidence type="ECO:0000313" key="14">
    <source>
        <dbReference type="EMBL" id="HGC42445.1"/>
    </source>
</evidence>